<protein>
    <recommendedName>
        <fullName evidence="3">PAS domain-containing protein</fullName>
    </recommendedName>
</protein>
<name>A0A918XTJ5_9PROT</name>
<reference evidence="1" key="2">
    <citation type="submission" date="2020-09" db="EMBL/GenBank/DDBJ databases">
        <authorList>
            <person name="Sun Q."/>
            <person name="Kim S."/>
        </authorList>
    </citation>
    <scope>NUCLEOTIDE SEQUENCE</scope>
    <source>
        <strain evidence="1">KCTC 42651</strain>
    </source>
</reference>
<keyword evidence="2" id="KW-1185">Reference proteome</keyword>
<dbReference type="AlphaFoldDB" id="A0A918XTJ5"/>
<sequence>MADDEAILPDTSRVRAPKLRRLINLWHAARDGDAGMPRKARIDPIDLARAGLLPQIWLVERQPDRRLVYRLAGEEINAVFGRSVAGAALEDLIERSQAEVVVGRWNRVLDEALVMHAVGEVYSDAGNLYSGERVVLPLADEQGAPMFLIGATEYRLLGSEGRAGRPALADLRGVRRSFVPVDRIAPLPAE</sequence>
<evidence type="ECO:0000313" key="2">
    <source>
        <dbReference type="Proteomes" id="UP000630353"/>
    </source>
</evidence>
<dbReference type="RefSeq" id="WP_229837226.1">
    <property type="nucleotide sequence ID" value="NZ_BMZS01000007.1"/>
</dbReference>
<dbReference type="Proteomes" id="UP000630353">
    <property type="component" value="Unassembled WGS sequence"/>
</dbReference>
<dbReference type="EMBL" id="BMZS01000007">
    <property type="protein sequence ID" value="GHD53895.1"/>
    <property type="molecule type" value="Genomic_DNA"/>
</dbReference>
<reference evidence="1" key="1">
    <citation type="journal article" date="2014" name="Int. J. Syst. Evol. Microbiol.">
        <title>Complete genome sequence of Corynebacterium casei LMG S-19264T (=DSM 44701T), isolated from a smear-ripened cheese.</title>
        <authorList>
            <consortium name="US DOE Joint Genome Institute (JGI-PGF)"/>
            <person name="Walter F."/>
            <person name="Albersmeier A."/>
            <person name="Kalinowski J."/>
            <person name="Ruckert C."/>
        </authorList>
    </citation>
    <scope>NUCLEOTIDE SEQUENCE</scope>
    <source>
        <strain evidence="1">KCTC 42651</strain>
    </source>
</reference>
<gene>
    <name evidence="1" type="ORF">GCM10017083_30810</name>
</gene>
<dbReference type="Pfam" id="PF07310">
    <property type="entry name" value="PAS_5"/>
    <property type="match status" value="1"/>
</dbReference>
<accession>A0A918XTJ5</accession>
<comment type="caution">
    <text evidence="1">The sequence shown here is derived from an EMBL/GenBank/DDBJ whole genome shotgun (WGS) entry which is preliminary data.</text>
</comment>
<evidence type="ECO:0000313" key="1">
    <source>
        <dbReference type="EMBL" id="GHD53895.1"/>
    </source>
</evidence>
<evidence type="ECO:0008006" key="3">
    <source>
        <dbReference type="Google" id="ProtNLM"/>
    </source>
</evidence>
<proteinExistence type="predicted"/>
<dbReference type="InterPro" id="IPR009922">
    <property type="entry name" value="DUF1457"/>
</dbReference>
<organism evidence="1 2">
    <name type="scientific">Thalassobaculum fulvum</name>
    <dbReference type="NCBI Taxonomy" id="1633335"/>
    <lineage>
        <taxon>Bacteria</taxon>
        <taxon>Pseudomonadati</taxon>
        <taxon>Pseudomonadota</taxon>
        <taxon>Alphaproteobacteria</taxon>
        <taxon>Rhodospirillales</taxon>
        <taxon>Thalassobaculaceae</taxon>
        <taxon>Thalassobaculum</taxon>
    </lineage>
</organism>